<dbReference type="PANTHER" id="PTHR33175:SF13">
    <property type="entry name" value="HISTONE-LIKE PROTEIN"/>
    <property type="match status" value="1"/>
</dbReference>
<dbReference type="AlphaFoldDB" id="A0A8I0MVP1"/>
<dbReference type="EMBL" id="AQHF01000024">
    <property type="protein sequence ID" value="MBE0346732.1"/>
    <property type="molecule type" value="Genomic_DNA"/>
</dbReference>
<name>A0A8I0MVP1_9GAMM</name>
<evidence type="ECO:0000256" key="6">
    <source>
        <dbReference type="ARBA" id="ARBA00022921"/>
    </source>
</evidence>
<dbReference type="GO" id="GO:0006260">
    <property type="term" value="P:DNA replication"/>
    <property type="evidence" value="ECO:0007669"/>
    <property type="project" value="UniProtKB-KW"/>
</dbReference>
<evidence type="ECO:0000256" key="10">
    <source>
        <dbReference type="ARBA" id="ARBA00046140"/>
    </source>
</evidence>
<evidence type="ECO:0000256" key="8">
    <source>
        <dbReference type="ARBA" id="ARBA00033120"/>
    </source>
</evidence>
<evidence type="ECO:0000256" key="9">
    <source>
        <dbReference type="ARBA" id="ARBA00033227"/>
    </source>
</evidence>
<keyword evidence="13" id="KW-1185">Reference proteome</keyword>
<dbReference type="CDD" id="cd13831">
    <property type="entry name" value="HU"/>
    <property type="match status" value="1"/>
</dbReference>
<dbReference type="PRINTS" id="PR01727">
    <property type="entry name" value="DNABINDINGHU"/>
</dbReference>
<comment type="subcellular location">
    <subcellularLocation>
        <location evidence="1">Virion</location>
    </subcellularLocation>
</comment>
<dbReference type="SUPFAM" id="SSF47729">
    <property type="entry name" value="IHF-like DNA-binding proteins"/>
    <property type="match status" value="1"/>
</dbReference>
<dbReference type="RefSeq" id="WP_147389569.1">
    <property type="nucleotide sequence ID" value="NZ_AQHF01000024.1"/>
</dbReference>
<comment type="function">
    <text evidence="10">DNA-binding protein that plays a critical role in nucleoid compaction, genome replication and DNA replication and transcription. Binds to both ssDNA and dsDNA with a binding site covering about 15 nucleotides. Displays DNA-supercoiling activity only when associated with the viral DNA topoisomerase 2.</text>
</comment>
<evidence type="ECO:0000313" key="13">
    <source>
        <dbReference type="Proteomes" id="UP000660708"/>
    </source>
</evidence>
<reference evidence="12 13" key="1">
    <citation type="submission" date="2015-06" db="EMBL/GenBank/DDBJ databases">
        <title>Genome sequence of Pseudoalteromonas peptidolytica.</title>
        <authorList>
            <person name="Xie B.-B."/>
            <person name="Rong J.-C."/>
            <person name="Qin Q.-L."/>
            <person name="Zhang Y.-Z."/>
        </authorList>
    </citation>
    <scope>NUCLEOTIDE SEQUENCE [LARGE SCALE GENOMIC DNA]</scope>
    <source>
        <strain evidence="12 13">F12-50-A1</strain>
    </source>
</reference>
<evidence type="ECO:0000256" key="2">
    <source>
        <dbReference type="ARBA" id="ARBA00010529"/>
    </source>
</evidence>
<dbReference type="Pfam" id="PF00216">
    <property type="entry name" value="Bac_DNA_binding"/>
    <property type="match status" value="1"/>
</dbReference>
<dbReference type="Gene3D" id="4.10.520.10">
    <property type="entry name" value="IHF-like DNA-binding proteins"/>
    <property type="match status" value="1"/>
</dbReference>
<keyword evidence="7 12" id="KW-0238">DNA-binding</keyword>
<evidence type="ECO:0000256" key="5">
    <source>
        <dbReference type="ARBA" id="ARBA00022705"/>
    </source>
</evidence>
<evidence type="ECO:0000313" key="12">
    <source>
        <dbReference type="EMBL" id="MBE0346732.1"/>
    </source>
</evidence>
<accession>A0A8I0MVP1</accession>
<sequence>MNKSGLVTKMAKLSGLTKKDSQAALSVILQVTKKRLSEGDQMQINGLGTFSLSYHPAKQGRNPQTGETITIEGQNKILFKPAKILKSQIQ</sequence>
<dbReference type="GO" id="GO:0003677">
    <property type="term" value="F:DNA binding"/>
    <property type="evidence" value="ECO:0007669"/>
    <property type="project" value="UniProtKB-KW"/>
</dbReference>
<dbReference type="InterPro" id="IPR000119">
    <property type="entry name" value="Hist_DNA-bd"/>
</dbReference>
<dbReference type="Proteomes" id="UP000660708">
    <property type="component" value="Unassembled WGS sequence"/>
</dbReference>
<proteinExistence type="inferred from homology"/>
<evidence type="ECO:0000256" key="3">
    <source>
        <dbReference type="ARBA" id="ARBA00011738"/>
    </source>
</evidence>
<evidence type="ECO:0000256" key="11">
    <source>
        <dbReference type="RuleBase" id="RU003939"/>
    </source>
</evidence>
<comment type="similarity">
    <text evidence="2 11">Belongs to the bacterial histone-like protein family.</text>
</comment>
<keyword evidence="5" id="KW-0235">DNA replication</keyword>
<evidence type="ECO:0000256" key="7">
    <source>
        <dbReference type="ARBA" id="ARBA00023125"/>
    </source>
</evidence>
<gene>
    <name evidence="12" type="primary">hupA</name>
    <name evidence="12" type="ORF">PPEP_a2840</name>
</gene>
<comment type="caution">
    <text evidence="12">The sequence shown here is derived from an EMBL/GenBank/DDBJ whole genome shotgun (WGS) entry which is preliminary data.</text>
</comment>
<dbReference type="GO" id="GO:0005829">
    <property type="term" value="C:cytosol"/>
    <property type="evidence" value="ECO:0007669"/>
    <property type="project" value="TreeGrafter"/>
</dbReference>
<dbReference type="SMART" id="SM00411">
    <property type="entry name" value="BHL"/>
    <property type="match status" value="1"/>
</dbReference>
<organism evidence="12 13">
    <name type="scientific">Pseudoalteromonas peptidolytica F12-50-A1</name>
    <dbReference type="NCBI Taxonomy" id="1315280"/>
    <lineage>
        <taxon>Bacteria</taxon>
        <taxon>Pseudomonadati</taxon>
        <taxon>Pseudomonadota</taxon>
        <taxon>Gammaproteobacteria</taxon>
        <taxon>Alteromonadales</taxon>
        <taxon>Pseudoalteromonadaceae</taxon>
        <taxon>Pseudoalteromonas</taxon>
    </lineage>
</organism>
<dbReference type="GO" id="GO:0030527">
    <property type="term" value="F:structural constituent of chromatin"/>
    <property type="evidence" value="ECO:0007669"/>
    <property type="project" value="InterPro"/>
</dbReference>
<evidence type="ECO:0000256" key="4">
    <source>
        <dbReference type="ARBA" id="ARBA00016145"/>
    </source>
</evidence>
<dbReference type="InterPro" id="IPR010992">
    <property type="entry name" value="IHF-like_DNA-bd_dom_sf"/>
</dbReference>
<comment type="subunit">
    <text evidence="3">Homodimer.</text>
</comment>
<protein>
    <recommendedName>
        <fullName evidence="4">Viral histone-like protein</fullName>
    </recommendedName>
    <alternativeName>
        <fullName evidence="9">DNA-binding protein pA104R</fullName>
    </alternativeName>
    <alternativeName>
        <fullName evidence="8">pA104R</fullName>
    </alternativeName>
</protein>
<dbReference type="PANTHER" id="PTHR33175">
    <property type="entry name" value="DNA-BINDING PROTEIN HU"/>
    <property type="match status" value="1"/>
</dbReference>
<keyword evidence="6" id="KW-0426">Late protein</keyword>
<evidence type="ECO:0000256" key="1">
    <source>
        <dbReference type="ARBA" id="ARBA00004328"/>
    </source>
</evidence>